<dbReference type="InterPro" id="IPR002508">
    <property type="entry name" value="MurNAc-LAA_cat"/>
</dbReference>
<keyword evidence="2" id="KW-0732">Signal</keyword>
<dbReference type="InterPro" id="IPR036582">
    <property type="entry name" value="Mao_N_sf"/>
</dbReference>
<keyword evidence="5" id="KW-1185">Reference proteome</keyword>
<name>A0ABX2MII0_9BACL</name>
<dbReference type="SUPFAM" id="SSF55383">
    <property type="entry name" value="Copper amine oxidase, domain N"/>
    <property type="match status" value="1"/>
</dbReference>
<feature type="domain" description="MurNAc-LAA" evidence="3">
    <location>
        <begin position="343"/>
        <end position="453"/>
    </location>
</feature>
<organism evidence="4 5">
    <name type="scientific">Paenibacillus taichungensis</name>
    <dbReference type="NCBI Taxonomy" id="484184"/>
    <lineage>
        <taxon>Bacteria</taxon>
        <taxon>Bacillati</taxon>
        <taxon>Bacillota</taxon>
        <taxon>Bacilli</taxon>
        <taxon>Bacillales</taxon>
        <taxon>Paenibacillaceae</taxon>
        <taxon>Paenibacillus</taxon>
    </lineage>
</organism>
<dbReference type="Gene3D" id="2.60.40.3500">
    <property type="match status" value="1"/>
</dbReference>
<dbReference type="Gene3D" id="3.40.630.40">
    <property type="entry name" value="Zn-dependent exopeptidases"/>
    <property type="match status" value="1"/>
</dbReference>
<evidence type="ECO:0000256" key="1">
    <source>
        <dbReference type="ARBA" id="ARBA00022801"/>
    </source>
</evidence>
<accession>A0ABX2MII0</accession>
<dbReference type="InterPro" id="IPR050695">
    <property type="entry name" value="N-acetylmuramoyl_amidase_3"/>
</dbReference>
<feature type="chain" id="PRO_5046679135" evidence="2">
    <location>
        <begin position="20"/>
        <end position="458"/>
    </location>
</feature>
<protein>
    <submittedName>
        <fullName evidence="4">AMIN domain-containing protein</fullName>
    </submittedName>
</protein>
<evidence type="ECO:0000259" key="3">
    <source>
        <dbReference type="SMART" id="SM00646"/>
    </source>
</evidence>
<dbReference type="InterPro" id="IPR012854">
    <property type="entry name" value="Cu_amine_oxidase-like_N"/>
</dbReference>
<dbReference type="Proteomes" id="UP000577724">
    <property type="component" value="Unassembled WGS sequence"/>
</dbReference>
<dbReference type="CDD" id="cd02696">
    <property type="entry name" value="MurNAc-LAA"/>
    <property type="match status" value="1"/>
</dbReference>
<evidence type="ECO:0000313" key="4">
    <source>
        <dbReference type="EMBL" id="NUU53027.1"/>
    </source>
</evidence>
<dbReference type="Pfam" id="PF11741">
    <property type="entry name" value="AMIN"/>
    <property type="match status" value="1"/>
</dbReference>
<dbReference type="SMART" id="SM00646">
    <property type="entry name" value="Ami_3"/>
    <property type="match status" value="1"/>
</dbReference>
<evidence type="ECO:0000313" key="5">
    <source>
        <dbReference type="Proteomes" id="UP000577724"/>
    </source>
</evidence>
<dbReference type="PANTHER" id="PTHR30404:SF0">
    <property type="entry name" value="N-ACETYLMURAMOYL-L-ALANINE AMIDASE AMIC"/>
    <property type="match status" value="1"/>
</dbReference>
<dbReference type="Gene3D" id="3.30.457.10">
    <property type="entry name" value="Copper amine oxidase-like, N-terminal domain"/>
    <property type="match status" value="1"/>
</dbReference>
<dbReference type="PANTHER" id="PTHR30404">
    <property type="entry name" value="N-ACETYLMURAMOYL-L-ALANINE AMIDASE"/>
    <property type="match status" value="1"/>
</dbReference>
<dbReference type="SUPFAM" id="SSF53187">
    <property type="entry name" value="Zn-dependent exopeptidases"/>
    <property type="match status" value="1"/>
</dbReference>
<comment type="caution">
    <text evidence="4">The sequence shown here is derived from an EMBL/GenBank/DDBJ whole genome shotgun (WGS) entry which is preliminary data.</text>
</comment>
<proteinExistence type="predicted"/>
<reference evidence="4 5" key="1">
    <citation type="submission" date="2020-05" db="EMBL/GenBank/DDBJ databases">
        <title>Genome Sequencing of Type Strains.</title>
        <authorList>
            <person name="Lemaire J.F."/>
            <person name="Inderbitzin P."/>
            <person name="Gregorio O.A."/>
            <person name="Collins S.B."/>
            <person name="Wespe N."/>
            <person name="Knight-Connoni V."/>
        </authorList>
    </citation>
    <scope>NUCLEOTIDE SEQUENCE [LARGE SCALE GENOMIC DNA]</scope>
    <source>
        <strain evidence="4 5">DSM 19942</strain>
    </source>
</reference>
<keyword evidence="1" id="KW-0378">Hydrolase</keyword>
<feature type="signal peptide" evidence="2">
    <location>
        <begin position="1"/>
        <end position="19"/>
    </location>
</feature>
<dbReference type="Pfam" id="PF07833">
    <property type="entry name" value="Cu_amine_oxidN1"/>
    <property type="match status" value="1"/>
</dbReference>
<evidence type="ECO:0000256" key="2">
    <source>
        <dbReference type="SAM" id="SignalP"/>
    </source>
</evidence>
<sequence>MMLLFSAMLLFLIPMHTHAATNQTKIILDGQDLVLPNDVEIVNVRNNIMIPIRVVAENLKFKVNWDQKTQNVDIQEGSNAISLTVGKDQAIVQNNTVTLNIAPQMIKNTVVVPIRFVSEEMGLGVGWNNKDKIVTLTSNTTLPSPPSNEKGNESATNLIHDINYANDQLVVSLDREVSPVITTLKNPERIILDFPSTNFGNMGQVPSGGSMGRLDTSDFPSVTEVRYSLFKNDPAQVRIVIELNNVNSVNYTQQNIAGKFILDLSMVNDSSPATPINSGKKVVVIDPGHGGSDPGTISFTKNPEKHFALALGLKVQALLEKEPDIELIMTRETDIYPTRPERVKLANDLKADVFVSIHGNSVTAAPQVSGTETYYYKRESSKELANIIHKNLIKALGFKDRGVKNGNYQVIRETTMPAVLLEVGFLSNKAEEEAMMSETNQNKAAQAIVDGIKEYLNL</sequence>
<dbReference type="InterPro" id="IPR021731">
    <property type="entry name" value="AMIN_dom"/>
</dbReference>
<dbReference type="EMBL" id="JABMCC010000089">
    <property type="protein sequence ID" value="NUU53027.1"/>
    <property type="molecule type" value="Genomic_DNA"/>
</dbReference>
<gene>
    <name evidence="4" type="ORF">HP548_02810</name>
</gene>
<dbReference type="Pfam" id="PF01520">
    <property type="entry name" value="Amidase_3"/>
    <property type="match status" value="1"/>
</dbReference>